<evidence type="ECO:0000313" key="1">
    <source>
        <dbReference type="EMBL" id="CAH1396527.1"/>
    </source>
</evidence>
<reference evidence="1" key="1">
    <citation type="submission" date="2022-01" db="EMBL/GenBank/DDBJ databases">
        <authorList>
            <person name="King R."/>
        </authorList>
    </citation>
    <scope>NUCLEOTIDE SEQUENCE</scope>
</reference>
<accession>A0A9P0H6Z8</accession>
<evidence type="ECO:0000313" key="2">
    <source>
        <dbReference type="Proteomes" id="UP001152798"/>
    </source>
</evidence>
<dbReference type="EMBL" id="OV725079">
    <property type="protein sequence ID" value="CAH1396527.1"/>
    <property type="molecule type" value="Genomic_DNA"/>
</dbReference>
<sequence>MTECYQGQAYRAPEPSMEGWAACQYRTVRTITSDDYCIPNNLGPNPLVQITTSFQIWISRAQKSGPGTRQCQNILIFCERWRRRTNQEIYGVSDVSNYVASELRNLLTEVINGKRRNFSESHRQVSTGVRCYVSCVTTYCCYKNNKNYIFLKFLLQ</sequence>
<dbReference type="Proteomes" id="UP001152798">
    <property type="component" value="Chromosome 3"/>
</dbReference>
<gene>
    <name evidence="1" type="ORF">NEZAVI_LOCUS6580</name>
</gene>
<organism evidence="1 2">
    <name type="scientific">Nezara viridula</name>
    <name type="common">Southern green stink bug</name>
    <name type="synonym">Cimex viridulus</name>
    <dbReference type="NCBI Taxonomy" id="85310"/>
    <lineage>
        <taxon>Eukaryota</taxon>
        <taxon>Metazoa</taxon>
        <taxon>Ecdysozoa</taxon>
        <taxon>Arthropoda</taxon>
        <taxon>Hexapoda</taxon>
        <taxon>Insecta</taxon>
        <taxon>Pterygota</taxon>
        <taxon>Neoptera</taxon>
        <taxon>Paraneoptera</taxon>
        <taxon>Hemiptera</taxon>
        <taxon>Heteroptera</taxon>
        <taxon>Panheteroptera</taxon>
        <taxon>Pentatomomorpha</taxon>
        <taxon>Pentatomoidea</taxon>
        <taxon>Pentatomidae</taxon>
        <taxon>Pentatominae</taxon>
        <taxon>Nezara</taxon>
    </lineage>
</organism>
<proteinExistence type="predicted"/>
<dbReference type="AlphaFoldDB" id="A0A9P0H6Z8"/>
<keyword evidence="2" id="KW-1185">Reference proteome</keyword>
<name>A0A9P0H6Z8_NEZVI</name>
<protein>
    <submittedName>
        <fullName evidence="1">Uncharacterized protein</fullName>
    </submittedName>
</protein>